<keyword evidence="1 3" id="KW-0597">Phosphoprotein</keyword>
<dbReference type="GO" id="GO:0000160">
    <property type="term" value="P:phosphorelay signal transduction system"/>
    <property type="evidence" value="ECO:0007669"/>
    <property type="project" value="UniProtKB-KW"/>
</dbReference>
<organism evidence="5 6">
    <name type="scientific">Paracoccus tibetensis</name>
    <dbReference type="NCBI Taxonomy" id="336292"/>
    <lineage>
        <taxon>Bacteria</taxon>
        <taxon>Pseudomonadati</taxon>
        <taxon>Pseudomonadota</taxon>
        <taxon>Alphaproteobacteria</taxon>
        <taxon>Rhodobacterales</taxon>
        <taxon>Paracoccaceae</taxon>
        <taxon>Paracoccus</taxon>
    </lineage>
</organism>
<dbReference type="OrthoDB" id="9800897at2"/>
<dbReference type="InterPro" id="IPR050595">
    <property type="entry name" value="Bact_response_regulator"/>
</dbReference>
<accession>A0A1G5J0W4</accession>
<evidence type="ECO:0000259" key="4">
    <source>
        <dbReference type="PROSITE" id="PS50110"/>
    </source>
</evidence>
<dbReference type="Proteomes" id="UP000199502">
    <property type="component" value="Unassembled WGS sequence"/>
</dbReference>
<dbReference type="PROSITE" id="PS50110">
    <property type="entry name" value="RESPONSE_REGULATORY"/>
    <property type="match status" value="1"/>
</dbReference>
<dbReference type="SUPFAM" id="SSF52172">
    <property type="entry name" value="CheY-like"/>
    <property type="match status" value="1"/>
</dbReference>
<proteinExistence type="predicted"/>
<dbReference type="InterPro" id="IPR001789">
    <property type="entry name" value="Sig_transdc_resp-reg_receiver"/>
</dbReference>
<keyword evidence="6" id="KW-1185">Reference proteome</keyword>
<dbReference type="AlphaFoldDB" id="A0A1G5J0W4"/>
<dbReference type="PANTHER" id="PTHR44591">
    <property type="entry name" value="STRESS RESPONSE REGULATOR PROTEIN 1"/>
    <property type="match status" value="1"/>
</dbReference>
<sequence>MPLKSNLHVMVVDDMAISRALVEQALDWAGITNVQYESNGEAAYRRLAAAPVHLVISDYNMPGMDGLALLEALRQTKSTQRIGFILITGTATRELIERGQRAGMNNFIAKPFTKESLLRTIETVTGKLQ</sequence>
<dbReference type="STRING" id="336292.SAMN05660710_02899"/>
<keyword evidence="2" id="KW-0902">Two-component regulatory system</keyword>
<dbReference type="Gene3D" id="3.40.50.2300">
    <property type="match status" value="1"/>
</dbReference>
<dbReference type="SMART" id="SM00448">
    <property type="entry name" value="REC"/>
    <property type="match status" value="1"/>
</dbReference>
<evidence type="ECO:0000256" key="2">
    <source>
        <dbReference type="ARBA" id="ARBA00023012"/>
    </source>
</evidence>
<evidence type="ECO:0000313" key="5">
    <source>
        <dbReference type="EMBL" id="SCY81469.1"/>
    </source>
</evidence>
<dbReference type="Pfam" id="PF00072">
    <property type="entry name" value="Response_reg"/>
    <property type="match status" value="1"/>
</dbReference>
<dbReference type="EMBL" id="FMVT01000010">
    <property type="protein sequence ID" value="SCY81469.1"/>
    <property type="molecule type" value="Genomic_DNA"/>
</dbReference>
<feature type="modified residue" description="4-aspartylphosphate" evidence="3">
    <location>
        <position position="58"/>
    </location>
</feature>
<dbReference type="PANTHER" id="PTHR44591:SF14">
    <property type="entry name" value="PROTEIN PILG"/>
    <property type="match status" value="1"/>
</dbReference>
<evidence type="ECO:0000256" key="3">
    <source>
        <dbReference type="PROSITE-ProRule" id="PRU00169"/>
    </source>
</evidence>
<evidence type="ECO:0000256" key="1">
    <source>
        <dbReference type="ARBA" id="ARBA00022553"/>
    </source>
</evidence>
<feature type="domain" description="Response regulatory" evidence="4">
    <location>
        <begin position="8"/>
        <end position="125"/>
    </location>
</feature>
<protein>
    <submittedName>
        <fullName evidence="5">Two-component system, chemotaxis family, response regulator CheY</fullName>
    </submittedName>
</protein>
<gene>
    <name evidence="5" type="ORF">SAMN05660710_02899</name>
</gene>
<dbReference type="RefSeq" id="WP_090746073.1">
    <property type="nucleotide sequence ID" value="NZ_FMVT01000010.1"/>
</dbReference>
<reference evidence="5 6" key="1">
    <citation type="submission" date="2016-10" db="EMBL/GenBank/DDBJ databases">
        <authorList>
            <person name="de Groot N.N."/>
        </authorList>
    </citation>
    <scope>NUCLEOTIDE SEQUENCE [LARGE SCALE GENOMIC DNA]</scope>
    <source>
        <strain evidence="5 6">CGMCC 1.8925</strain>
    </source>
</reference>
<dbReference type="InterPro" id="IPR011006">
    <property type="entry name" value="CheY-like_superfamily"/>
</dbReference>
<evidence type="ECO:0000313" key="6">
    <source>
        <dbReference type="Proteomes" id="UP000199502"/>
    </source>
</evidence>
<name>A0A1G5J0W4_9RHOB</name>